<keyword evidence="5 14" id="KW-0812">Transmembrane</keyword>
<evidence type="ECO:0000256" key="14">
    <source>
        <dbReference type="SAM" id="Phobius"/>
    </source>
</evidence>
<keyword evidence="6" id="KW-0677">Repeat</keyword>
<keyword evidence="8" id="KW-0418">Kinase</keyword>
<keyword evidence="7 13" id="KW-0547">Nucleotide-binding</keyword>
<keyword evidence="9 13" id="KW-0067">ATP-binding</keyword>
<dbReference type="PROSITE" id="PS00107">
    <property type="entry name" value="PROTEIN_KINASE_ATP"/>
    <property type="match status" value="1"/>
</dbReference>
<dbReference type="InterPro" id="IPR000719">
    <property type="entry name" value="Prot_kinase_dom"/>
</dbReference>
<keyword evidence="4" id="KW-0808">Transferase</keyword>
<dbReference type="PANTHER" id="PTHR48056:SF73">
    <property type="entry name" value="LRR RECEPTOR-LIKE SERINE_THREONINE-PROTEIN KINASE EFR"/>
    <property type="match status" value="1"/>
</dbReference>
<dbReference type="Pfam" id="PF13855">
    <property type="entry name" value="LRR_8"/>
    <property type="match status" value="1"/>
</dbReference>
<evidence type="ECO:0000256" key="1">
    <source>
        <dbReference type="ARBA" id="ARBA00004370"/>
    </source>
</evidence>
<dbReference type="PROSITE" id="PS00108">
    <property type="entry name" value="PROTEIN_KINASE_ST"/>
    <property type="match status" value="1"/>
</dbReference>
<dbReference type="EMBL" id="CP126656">
    <property type="protein sequence ID" value="WJZ95000.1"/>
    <property type="molecule type" value="Genomic_DNA"/>
</dbReference>
<accession>A0ABY9CM27</accession>
<evidence type="ECO:0000256" key="2">
    <source>
        <dbReference type="ARBA" id="ARBA00008684"/>
    </source>
</evidence>
<dbReference type="Gene3D" id="3.80.10.10">
    <property type="entry name" value="Ribonuclease Inhibitor"/>
    <property type="match status" value="4"/>
</dbReference>
<evidence type="ECO:0000313" key="17">
    <source>
        <dbReference type="EMBL" id="WJZ95000.1"/>
    </source>
</evidence>
<keyword evidence="3" id="KW-0433">Leucine-rich repeat</keyword>
<dbReference type="InterPro" id="IPR050647">
    <property type="entry name" value="Plant_LRR-RLKs"/>
</dbReference>
<evidence type="ECO:0000256" key="9">
    <source>
        <dbReference type="ARBA" id="ARBA00022840"/>
    </source>
</evidence>
<feature type="binding site" evidence="13">
    <location>
        <position position="856"/>
    </location>
    <ligand>
        <name>ATP</name>
        <dbReference type="ChEBI" id="CHEBI:30616"/>
    </ligand>
</feature>
<evidence type="ECO:0000256" key="3">
    <source>
        <dbReference type="ARBA" id="ARBA00022614"/>
    </source>
</evidence>
<dbReference type="InterPro" id="IPR032675">
    <property type="entry name" value="LRR_dom_sf"/>
</dbReference>
<keyword evidence="15" id="KW-0732">Signal</keyword>
<dbReference type="InterPro" id="IPR001611">
    <property type="entry name" value="Leu-rich_rpt"/>
</dbReference>
<feature type="signal peptide" evidence="15">
    <location>
        <begin position="1"/>
        <end position="19"/>
    </location>
</feature>
<gene>
    <name evidence="17" type="ORF">VitviT2T_013801</name>
</gene>
<dbReference type="SMART" id="SM00365">
    <property type="entry name" value="LRR_SD22"/>
    <property type="match status" value="6"/>
</dbReference>
<proteinExistence type="inferred from homology"/>
<dbReference type="PROSITE" id="PS50011">
    <property type="entry name" value="PROTEIN_KINASE_DOM"/>
    <property type="match status" value="1"/>
</dbReference>
<dbReference type="InterPro" id="IPR008271">
    <property type="entry name" value="Ser/Thr_kinase_AS"/>
</dbReference>
<sequence length="1118" mass="122233">MLMERFSFLYLVGALSVQSCLLLLAASPSNFTDQSALLAFKSDIIDPTHSILGGNWTQETSFCNWVGVSCSRRRQRVTALRLQKRGLKGTLSPYLGNLSFIVLLDLSNNSFGGHLPYELGHLYRLRILILQNNQLEGKIPPSISHCRRLEFISLASNWLSGGIPEELGILPKLDSLLLGGNNLRGTIPSSLGNISTLELLGLRETGLTGSIPSLIFNISSLLSIILTGNSISGSLSVDICQHSPNIEELLFTDNQLSGQLPSGIHRCRELLFASLSYNRFDGQIPEEIGSLRNLEELYLGGNHLTGPIPSSIGNISSLQILFLEDNKIQGSIPSTLGNLLNLSYLVLELNELTGAIPQEIFNISSLQILSVVKNNLSGNLPSTTGLGLPNLMVLFLAGNGLSGKIPPSLSNYSQLTKIDIGNNLFTGPIPPSLGNLKFLQTLSLGENQLKVEPGRPELSFITALTNCRLLEEITMPNNPLGGIIPNSIGNLSNHVRNIVAFGCQLKGHIPSGIGSLKNLGTLELGDNNLNGNIPSTIGRLENLQRMNIFNNELEGPIPEELCGLRDLGELSLYNNKLSGSIPHCIGNLSRLQKLFLSSNSLTSSIPTGLWSLGNLLFLNLSFNSLGGSLPSDMGTLTVIEDIDLSWNKLIGNIPGILGTFESLYSLNLSRNSFQEAIPETLGKLRALEFMDLSQNNLSGTIPKSFEALSHLKYLNLSFNNLSGEIPNGGPFVNFTAQSFLENKALCGRSILLVSPCPTNRTQESKTKQVLLKYVLPGIAAVVVFGALYYMLKNYRKGKLRIQNLVDLLPSIQHRMISYLELQRATNSFCETNLLGVGSFGSVYKGILSDGTTVAVKVLNLRLEGAFKSFDAECKVLARIRHRNLIKVISSCSNLDVRALVLQYMSNGSLEKWLYSHNYCLNLFQRVSIMLDVALALEYLHHSQSEPVVHCDLKPSNVLLDDDMVAHVGDFGLAKILVENKVVTQTKTLGTLGYIAPEYGSEGRVSTKGDVYSYGIMLLEIFTRKKPTDEMFSEELSLRQWVNASLPENVMEVVDGGLLSIEDGEAGGDVMATQSNLLLAIMELGLECSRDLPEERKGIKDVVVKLNKIKLQFLRRTRA</sequence>
<evidence type="ECO:0000256" key="11">
    <source>
        <dbReference type="ARBA" id="ARBA00023136"/>
    </source>
</evidence>
<feature type="chain" id="PRO_5046330572" description="Protein kinase domain-containing protein" evidence="15">
    <location>
        <begin position="20"/>
        <end position="1118"/>
    </location>
</feature>
<dbReference type="Pfam" id="PF00069">
    <property type="entry name" value="Pkinase"/>
    <property type="match status" value="1"/>
</dbReference>
<organism evidence="17 18">
    <name type="scientific">Vitis vinifera</name>
    <name type="common">Grape</name>
    <dbReference type="NCBI Taxonomy" id="29760"/>
    <lineage>
        <taxon>Eukaryota</taxon>
        <taxon>Viridiplantae</taxon>
        <taxon>Streptophyta</taxon>
        <taxon>Embryophyta</taxon>
        <taxon>Tracheophyta</taxon>
        <taxon>Spermatophyta</taxon>
        <taxon>Magnoliopsida</taxon>
        <taxon>eudicotyledons</taxon>
        <taxon>Gunneridae</taxon>
        <taxon>Pentapetalae</taxon>
        <taxon>rosids</taxon>
        <taxon>Vitales</taxon>
        <taxon>Vitaceae</taxon>
        <taxon>Viteae</taxon>
        <taxon>Vitis</taxon>
    </lineage>
</organism>
<dbReference type="InterPro" id="IPR017441">
    <property type="entry name" value="Protein_kinase_ATP_BS"/>
</dbReference>
<dbReference type="Gene3D" id="3.30.200.20">
    <property type="entry name" value="Phosphorylase Kinase, domain 1"/>
    <property type="match status" value="1"/>
</dbReference>
<dbReference type="SUPFAM" id="SSF52047">
    <property type="entry name" value="RNI-like"/>
    <property type="match status" value="2"/>
</dbReference>
<evidence type="ECO:0000256" key="10">
    <source>
        <dbReference type="ARBA" id="ARBA00022989"/>
    </source>
</evidence>
<evidence type="ECO:0000256" key="6">
    <source>
        <dbReference type="ARBA" id="ARBA00022737"/>
    </source>
</evidence>
<evidence type="ECO:0000256" key="15">
    <source>
        <dbReference type="SAM" id="SignalP"/>
    </source>
</evidence>
<comment type="subcellular location">
    <subcellularLocation>
        <location evidence="1">Membrane</location>
    </subcellularLocation>
</comment>
<evidence type="ECO:0000259" key="16">
    <source>
        <dbReference type="PROSITE" id="PS50011"/>
    </source>
</evidence>
<dbReference type="InterPro" id="IPR013210">
    <property type="entry name" value="LRR_N_plant-typ"/>
</dbReference>
<reference evidence="17 18" key="1">
    <citation type="journal article" date="2023" name="Hortic Res">
        <title>The complete reference genome for grapevine (Vitis vinifera L.) genetics and breeding.</title>
        <authorList>
            <person name="Shi X."/>
            <person name="Cao S."/>
            <person name="Wang X."/>
            <person name="Huang S."/>
            <person name="Wang Y."/>
            <person name="Liu Z."/>
            <person name="Liu W."/>
            <person name="Leng X."/>
            <person name="Peng Y."/>
            <person name="Wang N."/>
            <person name="Wang Y."/>
            <person name="Ma Z."/>
            <person name="Xu X."/>
            <person name="Zhang F."/>
            <person name="Xue H."/>
            <person name="Zhong H."/>
            <person name="Wang Y."/>
            <person name="Zhang K."/>
            <person name="Velt A."/>
            <person name="Avia K."/>
            <person name="Holtgrawe D."/>
            <person name="Grimplet J."/>
            <person name="Matus J.T."/>
            <person name="Ware D."/>
            <person name="Wu X."/>
            <person name="Wang H."/>
            <person name="Liu C."/>
            <person name="Fang Y."/>
            <person name="Rustenholz C."/>
            <person name="Cheng Z."/>
            <person name="Xiao H."/>
            <person name="Zhou Y."/>
        </authorList>
    </citation>
    <scope>NUCLEOTIDE SEQUENCE [LARGE SCALE GENOMIC DNA]</scope>
    <source>
        <strain evidence="18">cv. Pinot noir / PN40024</strain>
        <tissue evidence="17">Leaf</tissue>
    </source>
</reference>
<keyword evidence="12" id="KW-0325">Glycoprotein</keyword>
<keyword evidence="10 14" id="KW-1133">Transmembrane helix</keyword>
<keyword evidence="18" id="KW-1185">Reference proteome</keyword>
<dbReference type="InterPro" id="IPR003591">
    <property type="entry name" value="Leu-rich_rpt_typical-subtyp"/>
</dbReference>
<evidence type="ECO:0000256" key="13">
    <source>
        <dbReference type="PROSITE-ProRule" id="PRU10141"/>
    </source>
</evidence>
<dbReference type="SMART" id="SM00369">
    <property type="entry name" value="LRR_TYP"/>
    <property type="match status" value="12"/>
</dbReference>
<dbReference type="SMART" id="SM00220">
    <property type="entry name" value="S_TKc"/>
    <property type="match status" value="1"/>
</dbReference>
<dbReference type="PROSITE" id="PS51257">
    <property type="entry name" value="PROKAR_LIPOPROTEIN"/>
    <property type="match status" value="1"/>
</dbReference>
<evidence type="ECO:0000256" key="8">
    <source>
        <dbReference type="ARBA" id="ARBA00022777"/>
    </source>
</evidence>
<evidence type="ECO:0000256" key="12">
    <source>
        <dbReference type="ARBA" id="ARBA00023180"/>
    </source>
</evidence>
<comment type="similarity">
    <text evidence="2">Belongs to the protein kinase superfamily. Ser/Thr protein kinase family.</text>
</comment>
<evidence type="ECO:0000256" key="4">
    <source>
        <dbReference type="ARBA" id="ARBA00022679"/>
    </source>
</evidence>
<dbReference type="Proteomes" id="UP001227230">
    <property type="component" value="Chromosome 9"/>
</dbReference>
<dbReference type="PANTHER" id="PTHR48056">
    <property type="entry name" value="LRR RECEPTOR-LIKE SERINE/THREONINE-PROTEIN KINASE-RELATED"/>
    <property type="match status" value="1"/>
</dbReference>
<feature type="domain" description="Protein kinase" evidence="16">
    <location>
        <begin position="828"/>
        <end position="1113"/>
    </location>
</feature>
<dbReference type="CDD" id="cd14066">
    <property type="entry name" value="STKc_IRAK"/>
    <property type="match status" value="1"/>
</dbReference>
<protein>
    <recommendedName>
        <fullName evidence="16">Protein kinase domain-containing protein</fullName>
    </recommendedName>
</protein>
<dbReference type="Pfam" id="PF00560">
    <property type="entry name" value="LRR_1"/>
    <property type="match status" value="11"/>
</dbReference>
<dbReference type="Gene3D" id="1.10.510.10">
    <property type="entry name" value="Transferase(Phosphotransferase) domain 1"/>
    <property type="match status" value="1"/>
</dbReference>
<dbReference type="InterPro" id="IPR011009">
    <property type="entry name" value="Kinase-like_dom_sf"/>
</dbReference>
<dbReference type="SUPFAM" id="SSF56112">
    <property type="entry name" value="Protein kinase-like (PK-like)"/>
    <property type="match status" value="1"/>
</dbReference>
<keyword evidence="11 14" id="KW-0472">Membrane</keyword>
<evidence type="ECO:0000313" key="18">
    <source>
        <dbReference type="Proteomes" id="UP001227230"/>
    </source>
</evidence>
<evidence type="ECO:0000256" key="5">
    <source>
        <dbReference type="ARBA" id="ARBA00022692"/>
    </source>
</evidence>
<feature type="transmembrane region" description="Helical" evidence="14">
    <location>
        <begin position="770"/>
        <end position="791"/>
    </location>
</feature>
<name>A0ABY9CM27_VITVI</name>
<evidence type="ECO:0000256" key="7">
    <source>
        <dbReference type="ARBA" id="ARBA00022741"/>
    </source>
</evidence>
<dbReference type="Pfam" id="PF08263">
    <property type="entry name" value="LRRNT_2"/>
    <property type="match status" value="1"/>
</dbReference>
<dbReference type="SUPFAM" id="SSF52058">
    <property type="entry name" value="L domain-like"/>
    <property type="match status" value="1"/>
</dbReference>